<evidence type="ECO:0000256" key="1">
    <source>
        <dbReference type="SAM" id="MobiDB-lite"/>
    </source>
</evidence>
<gene>
    <name evidence="2" type="primary">ORFRU5-R</name>
</gene>
<evidence type="ECO:0000313" key="3">
    <source>
        <dbReference type="Proteomes" id="UP000162467"/>
    </source>
</evidence>
<sequence>MLNALPKWLLWFSYATIIPINESPRIRPTRQRPTALQPCSAVYSNCLPHEYGAQHGRGRLALRNIPSIPTGTQGSRLPGIPQTSSSA</sequence>
<feature type="region of interest" description="Disordered" evidence="1">
    <location>
        <begin position="65"/>
        <end position="87"/>
    </location>
</feature>
<accession>Q9J2H9</accession>
<dbReference type="EMBL" id="AF210726">
    <property type="protein sequence ID" value="AAF60062.1"/>
    <property type="molecule type" value="Genomic_DNA"/>
</dbReference>
<protein>
    <submittedName>
        <fullName evidence="2">ORFRU5-R</fullName>
    </submittedName>
</protein>
<organism evidence="2 3">
    <name type="scientific">Rhesus monkey rhadinovirus H26-95</name>
    <dbReference type="NCBI Taxonomy" id="69256"/>
    <lineage>
        <taxon>Viruses</taxon>
        <taxon>Duplodnaviria</taxon>
        <taxon>Heunggongvirae</taxon>
        <taxon>Peploviricota</taxon>
        <taxon>Herviviricetes</taxon>
        <taxon>Herpesvirales</taxon>
        <taxon>Orthoherpesviridae</taxon>
        <taxon>Gammaherpesvirinae</taxon>
        <taxon>Rhadinovirus</taxon>
        <taxon>Rhadinovirus macacinegamma5</taxon>
        <taxon>Macacine gammaherpesvirus 5</taxon>
    </lineage>
</organism>
<evidence type="ECO:0000313" key="2">
    <source>
        <dbReference type="EMBL" id="AAF60062.1"/>
    </source>
</evidence>
<name>Q9J2H9_9GAMA</name>
<reference evidence="2 3" key="1">
    <citation type="journal article" date="2000" name="J. Virol.">
        <title>The primary sequence of rhesus monkey rhadinovirus isolate 26-95: sequence similarities to Kaposi's sarcoma-associated herpesvirus and rhesus monkey rhadinovirus isolate 17577.</title>
        <authorList>
            <person name="Alexander L."/>
            <person name="Denekamp L."/>
            <person name="Knapp A."/>
            <person name="Auerbach M.R."/>
            <person name="Damania B."/>
            <person name="Desrosiers R.C."/>
        </authorList>
    </citation>
    <scope>NUCLEOTIDE SEQUENCE [LARGE SCALE GENOMIC DNA]</scope>
    <source>
        <strain evidence="2">Macaca mulatta rhadinovirus isolate 26-95</strain>
    </source>
</reference>
<feature type="compositionally biased region" description="Polar residues" evidence="1">
    <location>
        <begin position="67"/>
        <end position="87"/>
    </location>
</feature>
<proteinExistence type="predicted"/>
<dbReference type="Proteomes" id="UP000162467">
    <property type="component" value="Genome"/>
</dbReference>